<dbReference type="EMBL" id="JBHSRS010000082">
    <property type="protein sequence ID" value="MFC6283213.1"/>
    <property type="molecule type" value="Genomic_DNA"/>
</dbReference>
<evidence type="ECO:0000313" key="4">
    <source>
        <dbReference type="Proteomes" id="UP001596270"/>
    </source>
</evidence>
<dbReference type="Pfam" id="PF20789">
    <property type="entry name" value="4HBT_3C"/>
    <property type="match status" value="1"/>
</dbReference>
<dbReference type="RefSeq" id="WP_371436955.1">
    <property type="nucleotide sequence ID" value="NZ_JBHSRS010000082.1"/>
</dbReference>
<dbReference type="InterPro" id="IPR029069">
    <property type="entry name" value="HotDog_dom_sf"/>
</dbReference>
<gene>
    <name evidence="3" type="ORF">ACFQND_18465</name>
</gene>
<dbReference type="Gene3D" id="2.40.160.210">
    <property type="entry name" value="Acyl-CoA thioesterase, double hotdog domain"/>
    <property type="match status" value="1"/>
</dbReference>
<feature type="domain" description="Acyl-CoA thioesterase-like N-terminal HotDog" evidence="1">
    <location>
        <begin position="29"/>
        <end position="113"/>
    </location>
</feature>
<dbReference type="InterPro" id="IPR052389">
    <property type="entry name" value="Sec_Metab_Biosynth-Assoc"/>
</dbReference>
<reference evidence="4" key="1">
    <citation type="journal article" date="2019" name="Int. J. Syst. Evol. Microbiol.">
        <title>The Global Catalogue of Microorganisms (GCM) 10K type strain sequencing project: providing services to taxonomists for standard genome sequencing and annotation.</title>
        <authorList>
            <consortium name="The Broad Institute Genomics Platform"/>
            <consortium name="The Broad Institute Genome Sequencing Center for Infectious Disease"/>
            <person name="Wu L."/>
            <person name="Ma J."/>
        </authorList>
    </citation>
    <scope>NUCLEOTIDE SEQUENCE [LARGE SCALE GENOMIC DNA]</scope>
    <source>
        <strain evidence="4">CCUG 39402</strain>
    </source>
</reference>
<dbReference type="InterPro" id="IPR042171">
    <property type="entry name" value="Acyl-CoA_hotdog"/>
</dbReference>
<protein>
    <submittedName>
        <fullName evidence="3">Acyl-CoA thioesterase</fullName>
    </submittedName>
</protein>
<evidence type="ECO:0000259" key="1">
    <source>
        <dbReference type="Pfam" id="PF13622"/>
    </source>
</evidence>
<accession>A0ABW1U222</accession>
<evidence type="ECO:0000313" key="3">
    <source>
        <dbReference type="EMBL" id="MFC6283213.1"/>
    </source>
</evidence>
<feature type="domain" description="Acyl-CoA thioesterase-like C-terminal" evidence="2">
    <location>
        <begin position="140"/>
        <end position="276"/>
    </location>
</feature>
<comment type="caution">
    <text evidence="3">The sequence shown here is derived from an EMBL/GenBank/DDBJ whole genome shotgun (WGS) entry which is preliminary data.</text>
</comment>
<proteinExistence type="predicted"/>
<sequence>MTKHLFDQALELQAAGSDRPDTWLGTTSPAYWNMVGPFGGSTAATALQAVMQHPALLGEPIALTVNYASATAEGPFSITATPVRTNRSTQHWVLSLNQPNAKGEDVAVMTATAMTALRRETWQVNDMPMPDVPAPKDVERARLAGAMEWLNRYDMRFVRGGIPRKWDGADKLSPDSLTQLWVRDDVPRPLDFASITAMADVFYPRVWLRRPLHVPAGTVSMTVYFHASAAQLQQAGTGYVLAQARGQAFRHGFFDQSAQLWDESGTLLVTSHQLVYFKE</sequence>
<keyword evidence="4" id="KW-1185">Reference proteome</keyword>
<dbReference type="SUPFAM" id="SSF54637">
    <property type="entry name" value="Thioesterase/thiol ester dehydrase-isomerase"/>
    <property type="match status" value="1"/>
</dbReference>
<name>A0ABW1U222_9BURK</name>
<dbReference type="InterPro" id="IPR049449">
    <property type="entry name" value="TesB_ACOT8-like_N"/>
</dbReference>
<dbReference type="PANTHER" id="PTHR38110:SF1">
    <property type="entry name" value="THIOESTERASE DOMAIN-CONTAINING PROTEIN"/>
    <property type="match status" value="1"/>
</dbReference>
<dbReference type="Proteomes" id="UP001596270">
    <property type="component" value="Unassembled WGS sequence"/>
</dbReference>
<dbReference type="PANTHER" id="PTHR38110">
    <property type="entry name" value="CHROMOSOME 23, WHOLE GENOME SHOTGUN SEQUENCE"/>
    <property type="match status" value="1"/>
</dbReference>
<evidence type="ECO:0000259" key="2">
    <source>
        <dbReference type="Pfam" id="PF20789"/>
    </source>
</evidence>
<dbReference type="Pfam" id="PF13622">
    <property type="entry name" value="4HBT_3"/>
    <property type="match status" value="1"/>
</dbReference>
<dbReference type="InterPro" id="IPR049450">
    <property type="entry name" value="ACOT8-like_C"/>
</dbReference>
<organism evidence="3 4">
    <name type="scientific">Polaromonas aquatica</name>
    <dbReference type="NCBI Taxonomy" id="332657"/>
    <lineage>
        <taxon>Bacteria</taxon>
        <taxon>Pseudomonadati</taxon>
        <taxon>Pseudomonadota</taxon>
        <taxon>Betaproteobacteria</taxon>
        <taxon>Burkholderiales</taxon>
        <taxon>Comamonadaceae</taxon>
        <taxon>Polaromonas</taxon>
    </lineage>
</organism>